<evidence type="ECO:0000256" key="6">
    <source>
        <dbReference type="ARBA" id="ARBA00023157"/>
    </source>
</evidence>
<dbReference type="InterPro" id="IPR011909">
    <property type="entry name" value="GlrX_NrdH"/>
</dbReference>
<evidence type="ECO:0000256" key="2">
    <source>
        <dbReference type="ARBA" id="ARBA00007787"/>
    </source>
</evidence>
<evidence type="ECO:0000256" key="3">
    <source>
        <dbReference type="ARBA" id="ARBA00017945"/>
    </source>
</evidence>
<evidence type="ECO:0000256" key="4">
    <source>
        <dbReference type="ARBA" id="ARBA00022448"/>
    </source>
</evidence>
<sequence>MEIEVYTRPACPQCTATCRTLERQGIAYRLIDLERDPQARERVMALGHRQLPVVVAGSEHWSGFRPDRLGHLARA</sequence>
<dbReference type="InterPro" id="IPR002109">
    <property type="entry name" value="Glutaredoxin"/>
</dbReference>
<dbReference type="NCBIfam" id="TIGR02194">
    <property type="entry name" value="GlrX_NrdH"/>
    <property type="match status" value="1"/>
</dbReference>
<dbReference type="STRING" id="419597.SAMN04487957_109108"/>
<feature type="domain" description="Glutaredoxin" evidence="8">
    <location>
        <begin position="3"/>
        <end position="61"/>
    </location>
</feature>
<evidence type="ECO:0000259" key="8">
    <source>
        <dbReference type="Pfam" id="PF00462"/>
    </source>
</evidence>
<evidence type="ECO:0000256" key="7">
    <source>
        <dbReference type="ARBA" id="ARBA00023284"/>
    </source>
</evidence>
<keyword evidence="6" id="KW-1015">Disulfide bond</keyword>
<keyword evidence="5" id="KW-0249">Electron transport</keyword>
<dbReference type="CDD" id="cd02976">
    <property type="entry name" value="NrdH"/>
    <property type="match status" value="1"/>
</dbReference>
<protein>
    <recommendedName>
        <fullName evidence="3">Glutaredoxin-like protein NrdH</fullName>
    </recommendedName>
</protein>
<dbReference type="Proteomes" id="UP000199075">
    <property type="component" value="Unassembled WGS sequence"/>
</dbReference>
<dbReference type="AlphaFoldDB" id="A0A1H0LDD0"/>
<organism evidence="9 10">
    <name type="scientific">Halomonas shengliensis</name>
    <dbReference type="NCBI Taxonomy" id="419597"/>
    <lineage>
        <taxon>Bacteria</taxon>
        <taxon>Pseudomonadati</taxon>
        <taxon>Pseudomonadota</taxon>
        <taxon>Gammaproteobacteria</taxon>
        <taxon>Oceanospirillales</taxon>
        <taxon>Halomonadaceae</taxon>
        <taxon>Halomonas</taxon>
    </lineage>
</organism>
<dbReference type="EMBL" id="FNIV01000009">
    <property type="protein sequence ID" value="SDO66259.1"/>
    <property type="molecule type" value="Genomic_DNA"/>
</dbReference>
<dbReference type="GO" id="GO:0045454">
    <property type="term" value="P:cell redox homeostasis"/>
    <property type="evidence" value="ECO:0007669"/>
    <property type="project" value="InterPro"/>
</dbReference>
<dbReference type="SUPFAM" id="SSF52833">
    <property type="entry name" value="Thioredoxin-like"/>
    <property type="match status" value="1"/>
</dbReference>
<dbReference type="PANTHER" id="PTHR34386:SF1">
    <property type="entry name" value="GLUTAREDOXIN-LIKE PROTEIN NRDH"/>
    <property type="match status" value="1"/>
</dbReference>
<keyword evidence="10" id="KW-1185">Reference proteome</keyword>
<dbReference type="GO" id="GO:0009055">
    <property type="term" value="F:electron transfer activity"/>
    <property type="evidence" value="ECO:0007669"/>
    <property type="project" value="TreeGrafter"/>
</dbReference>
<evidence type="ECO:0000313" key="9">
    <source>
        <dbReference type="EMBL" id="SDO66259.1"/>
    </source>
</evidence>
<reference evidence="10" key="1">
    <citation type="submission" date="2016-10" db="EMBL/GenBank/DDBJ databases">
        <authorList>
            <person name="Varghese N."/>
            <person name="Submissions S."/>
        </authorList>
    </citation>
    <scope>NUCLEOTIDE SEQUENCE [LARGE SCALE GENOMIC DNA]</scope>
    <source>
        <strain evidence="10">CGMCC 1.6444</strain>
    </source>
</reference>
<evidence type="ECO:0000313" key="10">
    <source>
        <dbReference type="Proteomes" id="UP000199075"/>
    </source>
</evidence>
<evidence type="ECO:0000256" key="1">
    <source>
        <dbReference type="ARBA" id="ARBA00002292"/>
    </source>
</evidence>
<accession>A0A1H0LDD0</accession>
<dbReference type="RefSeq" id="WP_089680130.1">
    <property type="nucleotide sequence ID" value="NZ_FNIV01000009.1"/>
</dbReference>
<comment type="function">
    <text evidence="1">Electron transport system for the ribonucleotide reductase system NrdEF.</text>
</comment>
<dbReference type="Gene3D" id="3.40.30.10">
    <property type="entry name" value="Glutaredoxin"/>
    <property type="match status" value="1"/>
</dbReference>
<keyword evidence="4" id="KW-0813">Transport</keyword>
<comment type="similarity">
    <text evidence="2">Belongs to the glutaredoxin family.</text>
</comment>
<proteinExistence type="inferred from homology"/>
<keyword evidence="7" id="KW-0676">Redox-active center</keyword>
<evidence type="ECO:0000256" key="5">
    <source>
        <dbReference type="ARBA" id="ARBA00022982"/>
    </source>
</evidence>
<dbReference type="Pfam" id="PF00462">
    <property type="entry name" value="Glutaredoxin"/>
    <property type="match status" value="1"/>
</dbReference>
<dbReference type="PANTHER" id="PTHR34386">
    <property type="entry name" value="GLUTAREDOXIN"/>
    <property type="match status" value="1"/>
</dbReference>
<dbReference type="OrthoDB" id="8545217at2"/>
<gene>
    <name evidence="9" type="ORF">SAMN04487957_109108</name>
</gene>
<dbReference type="InterPro" id="IPR036249">
    <property type="entry name" value="Thioredoxin-like_sf"/>
</dbReference>
<dbReference type="PROSITE" id="PS51354">
    <property type="entry name" value="GLUTAREDOXIN_2"/>
    <property type="match status" value="1"/>
</dbReference>
<dbReference type="InterPro" id="IPR051548">
    <property type="entry name" value="Grx-like_ET"/>
</dbReference>
<name>A0A1H0LDD0_9GAMM</name>